<accession>A0ABR3G5L2</accession>
<evidence type="ECO:0000313" key="3">
    <source>
        <dbReference type="Proteomes" id="UP001447188"/>
    </source>
</evidence>
<dbReference type="Proteomes" id="UP001447188">
    <property type="component" value="Unassembled WGS sequence"/>
</dbReference>
<organism evidence="2 3">
    <name type="scientific">Discina gigas</name>
    <dbReference type="NCBI Taxonomy" id="1032678"/>
    <lineage>
        <taxon>Eukaryota</taxon>
        <taxon>Fungi</taxon>
        <taxon>Dikarya</taxon>
        <taxon>Ascomycota</taxon>
        <taxon>Pezizomycotina</taxon>
        <taxon>Pezizomycetes</taxon>
        <taxon>Pezizales</taxon>
        <taxon>Discinaceae</taxon>
        <taxon>Discina</taxon>
    </lineage>
</organism>
<evidence type="ECO:0000256" key="1">
    <source>
        <dbReference type="SAM" id="MobiDB-lite"/>
    </source>
</evidence>
<gene>
    <name evidence="2" type="ORF">Q9L58_009893</name>
</gene>
<feature type="region of interest" description="Disordered" evidence="1">
    <location>
        <begin position="163"/>
        <end position="189"/>
    </location>
</feature>
<reference evidence="2 3" key="1">
    <citation type="submission" date="2024-02" db="EMBL/GenBank/DDBJ databases">
        <title>Discinaceae phylogenomics.</title>
        <authorList>
            <person name="Dirks A.C."/>
            <person name="James T.Y."/>
        </authorList>
    </citation>
    <scope>NUCLEOTIDE SEQUENCE [LARGE SCALE GENOMIC DNA]</scope>
    <source>
        <strain evidence="2 3">ACD0624</strain>
    </source>
</reference>
<dbReference type="EMBL" id="JBBBZM010000276">
    <property type="protein sequence ID" value="KAL0631239.1"/>
    <property type="molecule type" value="Genomic_DNA"/>
</dbReference>
<comment type="caution">
    <text evidence="2">The sequence shown here is derived from an EMBL/GenBank/DDBJ whole genome shotgun (WGS) entry which is preliminary data.</text>
</comment>
<protein>
    <submittedName>
        <fullName evidence="2">Uncharacterized protein</fullName>
    </submittedName>
</protein>
<sequence length="220" mass="24965">MTPHEVPRIRADKQLKEFRREANLSWESFNTLWLQVCQVVYSPSHDILQRHTDTSDPIYIDLFNAIRLAGYFSVESRAAWVLGIYTRDPDHDEFTEYLNRLIAYAAQQFIKQIPSGHLGHRQQSAKVARWLTNEEDADCKDRTIAQHPPAPSSELASTLIIRSHPSESHPATTTVADYRYDDDGESDDRMEICSSDGSTIKAGSQTVVHQLVAEMHRAAG</sequence>
<evidence type="ECO:0000313" key="2">
    <source>
        <dbReference type="EMBL" id="KAL0631239.1"/>
    </source>
</evidence>
<proteinExistence type="predicted"/>
<name>A0ABR3G5L2_9PEZI</name>
<keyword evidence="3" id="KW-1185">Reference proteome</keyword>